<dbReference type="Pfam" id="PF25543">
    <property type="entry name" value="zf-CCCH_tandem"/>
    <property type="match status" value="1"/>
</dbReference>
<protein>
    <recommendedName>
        <fullName evidence="3">C3H1-type domain-containing protein</fullName>
    </recommendedName>
</protein>
<evidence type="ECO:0000313" key="5">
    <source>
        <dbReference type="Proteomes" id="UP000827549"/>
    </source>
</evidence>
<dbReference type="GO" id="GO:0008270">
    <property type="term" value="F:zinc ion binding"/>
    <property type="evidence" value="ECO:0007669"/>
    <property type="project" value="UniProtKB-KW"/>
</dbReference>
<dbReference type="InterPro" id="IPR057683">
    <property type="entry name" value="DUF7923"/>
</dbReference>
<feature type="region of interest" description="Disordered" evidence="2">
    <location>
        <begin position="503"/>
        <end position="649"/>
    </location>
</feature>
<organism evidence="4 5">
    <name type="scientific">Vanrija pseudolonga</name>
    <dbReference type="NCBI Taxonomy" id="143232"/>
    <lineage>
        <taxon>Eukaryota</taxon>
        <taxon>Fungi</taxon>
        <taxon>Dikarya</taxon>
        <taxon>Basidiomycota</taxon>
        <taxon>Agaricomycotina</taxon>
        <taxon>Tremellomycetes</taxon>
        <taxon>Trichosporonales</taxon>
        <taxon>Trichosporonaceae</taxon>
        <taxon>Vanrija</taxon>
    </lineage>
</organism>
<proteinExistence type="predicted"/>
<gene>
    <name evidence="4" type="ORF">LOC62_01G000537</name>
</gene>
<keyword evidence="5" id="KW-1185">Reference proteome</keyword>
<dbReference type="Pfam" id="PF25540">
    <property type="entry name" value="DUF7923"/>
    <property type="match status" value="2"/>
</dbReference>
<evidence type="ECO:0000256" key="2">
    <source>
        <dbReference type="SAM" id="MobiDB-lite"/>
    </source>
</evidence>
<keyword evidence="1" id="KW-0479">Metal-binding</keyword>
<keyword evidence="1" id="KW-0863">Zinc-finger</keyword>
<evidence type="ECO:0000256" key="1">
    <source>
        <dbReference type="PROSITE-ProRule" id="PRU00723"/>
    </source>
</evidence>
<feature type="region of interest" description="Disordered" evidence="2">
    <location>
        <begin position="1"/>
        <end position="218"/>
    </location>
</feature>
<dbReference type="RefSeq" id="XP_062622955.1">
    <property type="nucleotide sequence ID" value="XM_062766972.1"/>
</dbReference>
<feature type="compositionally biased region" description="Pro residues" evidence="2">
    <location>
        <begin position="529"/>
        <end position="546"/>
    </location>
</feature>
<reference evidence="4" key="1">
    <citation type="submission" date="2023-10" db="EMBL/GenBank/DDBJ databases">
        <authorList>
            <person name="Noh H."/>
        </authorList>
    </citation>
    <scope>NUCLEOTIDE SEQUENCE</scope>
    <source>
        <strain evidence="4">DUCC4014</strain>
    </source>
</reference>
<feature type="compositionally biased region" description="Basic and acidic residues" evidence="2">
    <location>
        <begin position="94"/>
        <end position="104"/>
    </location>
</feature>
<dbReference type="Proteomes" id="UP000827549">
    <property type="component" value="Chromosome 1"/>
</dbReference>
<feature type="compositionally biased region" description="Low complexity" evidence="2">
    <location>
        <begin position="1"/>
        <end position="12"/>
    </location>
</feature>
<feature type="zinc finger region" description="C3H1-type" evidence="1">
    <location>
        <begin position="658"/>
        <end position="687"/>
    </location>
</feature>
<sequence length="759" mass="79962">MDAAAARAASSRTRTESPAPSPHGAIGEFPVGIGGPPAPGPPAPGGSGSTSSVASSTAPRRSSSLARPRTPQGAGGGNDEIDLTALIAQGQRQFDLDGERDRGRFGAGRFGMPMPAGVGTAATRADSPSRWDDDQWRGRSSSMRRQTSTHSATGGSITPTASGLSGFFEQPFPSPIGARPARSSVKLNSAPPAPAPGAVAAPVDPRNGAGNSTEPAAAAAHHLQALTALLGPLSAQTEEIHRLRAEVELWRGEWQRCDRERRRLEAIVSAKSSEPIQGSPFSVVLIDGDGLIFQDEHLRKGFAGGQQAARALVASLPKLAGGVFVSTSSAPSPRSDSTDEAPTHELGAVVVNVFVNKSGLGHALLRAGSIPSWSVYDAFWLGFSAAHDLFSGESQQGLPRASSNLPVIDVGHGKEATDAKVREHLKLYTSNRQCGTIFLGASHDNSYTTVLQSLETTTPLMSKLVILKGYSDLAHGLKQYADRAVTVPDLFRTTRLEKVVAAHPMNGAPSPTSPTAPAAVKGLRQRRGVPPPSPLAAAPPPPPPTVTPAVPEVEEGASSHEEEAQATASDNESEPDVQVIEWDSLGHPPLTPQTPGWPSRGSGSGPSGRGARPTSARANNNLLATPGEEEDGDWEDGKKKGKKYKPATRAASIPTVRNLKPRPCHTFYLSPWGCKNGDGCEYAHHYKLNEEQTEELARLAKEIICPYVRTKRCHFSEDECVYGHRCPRGERCTFGETCRFKDLPNGHGEADAAAAAARG</sequence>
<feature type="domain" description="C3H1-type" evidence="3">
    <location>
        <begin position="658"/>
        <end position="687"/>
    </location>
</feature>
<name>A0AAF0XZE5_9TREE</name>
<dbReference type="AlphaFoldDB" id="A0AAF0XZE5"/>
<feature type="compositionally biased region" description="Low complexity" evidence="2">
    <location>
        <begin position="508"/>
        <end position="519"/>
    </location>
</feature>
<evidence type="ECO:0000313" key="4">
    <source>
        <dbReference type="EMBL" id="WOO76923.1"/>
    </source>
</evidence>
<dbReference type="PANTHER" id="PTHR37543">
    <property type="entry name" value="CCCH ZINC FINGER DNA BINDING PROTEIN (AFU_ORTHOLOGUE AFUA_5G12760)"/>
    <property type="match status" value="1"/>
</dbReference>
<feature type="compositionally biased region" description="Basic and acidic residues" evidence="2">
    <location>
        <begin position="127"/>
        <end position="137"/>
    </location>
</feature>
<dbReference type="InterPro" id="IPR000571">
    <property type="entry name" value="Znf_CCCH"/>
</dbReference>
<accession>A0AAF0XZE5</accession>
<dbReference type="PANTHER" id="PTHR37543:SF1">
    <property type="entry name" value="CCCH ZINC FINGER DNA BINDING PROTEIN (AFU_ORTHOLOGUE AFUA_5G12760)"/>
    <property type="match status" value="1"/>
</dbReference>
<feature type="compositionally biased region" description="Polar residues" evidence="2">
    <location>
        <begin position="138"/>
        <end position="163"/>
    </location>
</feature>
<feature type="compositionally biased region" description="Low complexity" evidence="2">
    <location>
        <begin position="196"/>
        <end position="205"/>
    </location>
</feature>
<feature type="compositionally biased region" description="Low complexity" evidence="2">
    <location>
        <begin position="49"/>
        <end position="71"/>
    </location>
</feature>
<keyword evidence="1" id="KW-0862">Zinc</keyword>
<dbReference type="InterPro" id="IPR057654">
    <property type="entry name" value="Znf-CCCH_tandem"/>
</dbReference>
<dbReference type="PROSITE" id="PS50103">
    <property type="entry name" value="ZF_C3H1"/>
    <property type="match status" value="1"/>
</dbReference>
<dbReference type="EMBL" id="CP086714">
    <property type="protein sequence ID" value="WOO76923.1"/>
    <property type="molecule type" value="Genomic_DNA"/>
</dbReference>
<dbReference type="GeneID" id="87803795"/>
<evidence type="ECO:0000259" key="3">
    <source>
        <dbReference type="PROSITE" id="PS50103"/>
    </source>
</evidence>